<reference evidence="1" key="1">
    <citation type="submission" date="2021-12" db="EMBL/GenBank/DDBJ databases">
        <title>Comparative genomics, transcriptomics and evolutionary studies reveal genomic signatures of adaptation to plant cell wall in hemibiotrophic fungi.</title>
        <authorList>
            <consortium name="DOE Joint Genome Institute"/>
            <person name="Baroncelli R."/>
            <person name="Diaz J.F."/>
            <person name="Benocci T."/>
            <person name="Peng M."/>
            <person name="Battaglia E."/>
            <person name="Haridas S."/>
            <person name="Andreopoulos W."/>
            <person name="Labutti K."/>
            <person name="Pangilinan J."/>
            <person name="Floch G.L."/>
            <person name="Makela M.R."/>
            <person name="Henrissat B."/>
            <person name="Grigoriev I.V."/>
            <person name="Crouch J.A."/>
            <person name="De Vries R.P."/>
            <person name="Sukno S.A."/>
            <person name="Thon M.R."/>
        </authorList>
    </citation>
    <scope>NUCLEOTIDE SEQUENCE</scope>
    <source>
        <strain evidence="1">CBS 112980</strain>
    </source>
</reference>
<organism evidence="1 2">
    <name type="scientific">Glomerella acutata</name>
    <name type="common">Colletotrichum acutatum</name>
    <dbReference type="NCBI Taxonomy" id="27357"/>
    <lineage>
        <taxon>Eukaryota</taxon>
        <taxon>Fungi</taxon>
        <taxon>Dikarya</taxon>
        <taxon>Ascomycota</taxon>
        <taxon>Pezizomycotina</taxon>
        <taxon>Sordariomycetes</taxon>
        <taxon>Hypocreomycetidae</taxon>
        <taxon>Glomerellales</taxon>
        <taxon>Glomerellaceae</taxon>
        <taxon>Colletotrichum</taxon>
        <taxon>Colletotrichum acutatum species complex</taxon>
    </lineage>
</organism>
<name>A0AAD8UDH6_GLOAC</name>
<protein>
    <submittedName>
        <fullName evidence="1">Uncharacterized protein</fullName>
    </submittedName>
</protein>
<dbReference type="GeneID" id="85393241"/>
<accession>A0AAD8UDH6</accession>
<dbReference type="RefSeq" id="XP_060359568.1">
    <property type="nucleotide sequence ID" value="XM_060509342.1"/>
</dbReference>
<sequence length="61" mass="6739">MNGINAWKGGWMVTVHDEDVAYFSGGDYFVRSFCGVPRTKNLDCKIALLGHKTRAVSDTAM</sequence>
<evidence type="ECO:0000313" key="2">
    <source>
        <dbReference type="Proteomes" id="UP001244207"/>
    </source>
</evidence>
<gene>
    <name evidence="1" type="ORF">BDZ83DRAFT_637943</name>
</gene>
<keyword evidence="2" id="KW-1185">Reference proteome</keyword>
<comment type="caution">
    <text evidence="1">The sequence shown here is derived from an EMBL/GenBank/DDBJ whole genome shotgun (WGS) entry which is preliminary data.</text>
</comment>
<proteinExistence type="predicted"/>
<evidence type="ECO:0000313" key="1">
    <source>
        <dbReference type="EMBL" id="KAK1712952.1"/>
    </source>
</evidence>
<dbReference type="Proteomes" id="UP001244207">
    <property type="component" value="Unassembled WGS sequence"/>
</dbReference>
<dbReference type="EMBL" id="JAHMHS010000142">
    <property type="protein sequence ID" value="KAK1712952.1"/>
    <property type="molecule type" value="Genomic_DNA"/>
</dbReference>
<dbReference type="AlphaFoldDB" id="A0AAD8UDH6"/>